<keyword evidence="2" id="KW-0238">DNA-binding</keyword>
<dbReference type="InterPro" id="IPR044068">
    <property type="entry name" value="CB"/>
</dbReference>
<evidence type="ECO:0000256" key="2">
    <source>
        <dbReference type="ARBA" id="ARBA00023125"/>
    </source>
</evidence>
<evidence type="ECO:0000256" key="1">
    <source>
        <dbReference type="ARBA" id="ARBA00022908"/>
    </source>
</evidence>
<reference evidence="6" key="1">
    <citation type="journal article" date="2015" name="Nature">
        <title>Complex archaea that bridge the gap between prokaryotes and eukaryotes.</title>
        <authorList>
            <person name="Spang A."/>
            <person name="Saw J.H."/>
            <person name="Jorgensen S.L."/>
            <person name="Zaremba-Niedzwiedzka K."/>
            <person name="Martijn J."/>
            <person name="Lind A.E."/>
            <person name="van Eijk R."/>
            <person name="Schleper C."/>
            <person name="Guy L."/>
            <person name="Ettema T.J."/>
        </authorList>
    </citation>
    <scope>NUCLEOTIDE SEQUENCE</scope>
</reference>
<dbReference type="Gene3D" id="1.10.443.10">
    <property type="entry name" value="Intergrase catalytic core"/>
    <property type="match status" value="1"/>
</dbReference>
<dbReference type="InterPro" id="IPR011010">
    <property type="entry name" value="DNA_brk_join_enz"/>
</dbReference>
<evidence type="ECO:0000259" key="5">
    <source>
        <dbReference type="PROSITE" id="PS51900"/>
    </source>
</evidence>
<dbReference type="Gene3D" id="1.10.150.130">
    <property type="match status" value="1"/>
</dbReference>
<feature type="domain" description="Tyr recombinase" evidence="4">
    <location>
        <begin position="116"/>
        <end position="287"/>
    </location>
</feature>
<dbReference type="InterPro" id="IPR010998">
    <property type="entry name" value="Integrase_recombinase_N"/>
</dbReference>
<evidence type="ECO:0000313" key="6">
    <source>
        <dbReference type="EMBL" id="KKN21536.1"/>
    </source>
</evidence>
<name>A0A0F9R8J7_9ZZZZ</name>
<dbReference type="SUPFAM" id="SSF56349">
    <property type="entry name" value="DNA breaking-rejoining enzymes"/>
    <property type="match status" value="1"/>
</dbReference>
<dbReference type="Pfam" id="PF02899">
    <property type="entry name" value="Phage_int_SAM_1"/>
    <property type="match status" value="1"/>
</dbReference>
<dbReference type="InterPro" id="IPR050090">
    <property type="entry name" value="Tyrosine_recombinase_XerCD"/>
</dbReference>
<dbReference type="InterPro" id="IPR013762">
    <property type="entry name" value="Integrase-like_cat_sf"/>
</dbReference>
<evidence type="ECO:0000256" key="3">
    <source>
        <dbReference type="ARBA" id="ARBA00023172"/>
    </source>
</evidence>
<organism evidence="6">
    <name type="scientific">marine sediment metagenome</name>
    <dbReference type="NCBI Taxonomy" id="412755"/>
    <lineage>
        <taxon>unclassified sequences</taxon>
        <taxon>metagenomes</taxon>
        <taxon>ecological metagenomes</taxon>
    </lineage>
</organism>
<feature type="domain" description="Core-binding (CB)" evidence="5">
    <location>
        <begin position="15"/>
        <end position="95"/>
    </location>
</feature>
<dbReference type="AlphaFoldDB" id="A0A0F9R8J7"/>
<dbReference type="InterPro" id="IPR004107">
    <property type="entry name" value="Integrase_SAM-like_N"/>
</dbReference>
<dbReference type="Pfam" id="PF00589">
    <property type="entry name" value="Phage_integrase"/>
    <property type="match status" value="1"/>
</dbReference>
<dbReference type="GO" id="GO:0006310">
    <property type="term" value="P:DNA recombination"/>
    <property type="evidence" value="ECO:0007669"/>
    <property type="project" value="UniProtKB-KW"/>
</dbReference>
<gene>
    <name evidence="6" type="ORF">LCGC14_0924530</name>
</gene>
<dbReference type="PROSITE" id="PS51898">
    <property type="entry name" value="TYR_RECOMBINASE"/>
    <property type="match status" value="1"/>
</dbReference>
<dbReference type="GO" id="GO:0015074">
    <property type="term" value="P:DNA integration"/>
    <property type="evidence" value="ECO:0007669"/>
    <property type="project" value="UniProtKB-KW"/>
</dbReference>
<proteinExistence type="predicted"/>
<keyword evidence="1" id="KW-0229">DNA integration</keyword>
<sequence>MELALPKTINPLSATKFEPYQLAYVEENKESLNTKKSYEADLRIFAAWLQRQGLKAESLIEKDFVSFFMEIKEGRKISTLNRYRASLSQQYYNILNTKDMKVFFKALRNEKSSPFKPSKPLLRDDLIKIMEGIKSDKYRFLLILQYKGCSRISEVLNLRVKEVTYDDEGLKVYYKETKTNKEGITKGLKNNGFDLAGMFKKHVKTNKLSHDDKLFNLTRSGVLKWIKKNIGEEYSTHSLRSGSITQSIMDGKPMPKIMKSSGHKSATTLINHYYEPLNIFDNTSDVI</sequence>
<dbReference type="PROSITE" id="PS51900">
    <property type="entry name" value="CB"/>
    <property type="match status" value="1"/>
</dbReference>
<dbReference type="InterPro" id="IPR002104">
    <property type="entry name" value="Integrase_catalytic"/>
</dbReference>
<evidence type="ECO:0000259" key="4">
    <source>
        <dbReference type="PROSITE" id="PS51898"/>
    </source>
</evidence>
<comment type="caution">
    <text evidence="6">The sequence shown here is derived from an EMBL/GenBank/DDBJ whole genome shotgun (WGS) entry which is preliminary data.</text>
</comment>
<protein>
    <recommendedName>
        <fullName evidence="7">Tyr recombinase domain-containing protein</fullName>
    </recommendedName>
</protein>
<dbReference type="PANTHER" id="PTHR30349">
    <property type="entry name" value="PHAGE INTEGRASE-RELATED"/>
    <property type="match status" value="1"/>
</dbReference>
<dbReference type="EMBL" id="LAZR01003140">
    <property type="protein sequence ID" value="KKN21536.1"/>
    <property type="molecule type" value="Genomic_DNA"/>
</dbReference>
<accession>A0A0F9R8J7</accession>
<keyword evidence="3" id="KW-0233">DNA recombination</keyword>
<dbReference type="GO" id="GO:0003677">
    <property type="term" value="F:DNA binding"/>
    <property type="evidence" value="ECO:0007669"/>
    <property type="project" value="UniProtKB-KW"/>
</dbReference>
<evidence type="ECO:0008006" key="7">
    <source>
        <dbReference type="Google" id="ProtNLM"/>
    </source>
</evidence>